<dbReference type="AlphaFoldDB" id="A0A2A9DMY9"/>
<reference evidence="2 3" key="1">
    <citation type="submission" date="2017-10" db="EMBL/GenBank/DDBJ databases">
        <title>Sequencing the genomes of 1000 actinobacteria strains.</title>
        <authorList>
            <person name="Klenk H.-P."/>
        </authorList>
    </citation>
    <scope>NUCLEOTIDE SEQUENCE [LARGE SCALE GENOMIC DNA]</scope>
    <source>
        <strain evidence="2 3">DSM 20688</strain>
    </source>
</reference>
<name>A0A2A9DMY9_9CORY</name>
<comment type="caution">
    <text evidence="2">The sequence shown here is derived from an EMBL/GenBank/DDBJ whole genome shotgun (WGS) entry which is preliminary data.</text>
</comment>
<accession>A0A2A9DMY9</accession>
<dbReference type="InterPro" id="IPR050571">
    <property type="entry name" value="Class-IV_PLP-Dep_Aminotrnsfr"/>
</dbReference>
<keyword evidence="2" id="KW-0456">Lyase</keyword>
<gene>
    <name evidence="2" type="ORF">ATK06_1151</name>
</gene>
<evidence type="ECO:0000313" key="2">
    <source>
        <dbReference type="EMBL" id="PFG28068.1"/>
    </source>
</evidence>
<dbReference type="Pfam" id="PF01063">
    <property type="entry name" value="Aminotran_4"/>
    <property type="match status" value="1"/>
</dbReference>
<comment type="similarity">
    <text evidence="1">Belongs to the class-IV pyridoxal-phosphate-dependent aminotransferase family.</text>
</comment>
<dbReference type="InterPro" id="IPR001544">
    <property type="entry name" value="Aminotrans_IV"/>
</dbReference>
<dbReference type="EMBL" id="PDJF01000001">
    <property type="protein sequence ID" value="PFG28068.1"/>
    <property type="molecule type" value="Genomic_DNA"/>
</dbReference>
<dbReference type="Proteomes" id="UP000221653">
    <property type="component" value="Unassembled WGS sequence"/>
</dbReference>
<dbReference type="InterPro" id="IPR043131">
    <property type="entry name" value="BCAT-like_N"/>
</dbReference>
<proteinExistence type="inferred from homology"/>
<dbReference type="Gene3D" id="3.30.470.10">
    <property type="match status" value="1"/>
</dbReference>
<dbReference type="RefSeq" id="WP_048380741.1">
    <property type="nucleotide sequence ID" value="NZ_LDYE01000008.1"/>
</dbReference>
<evidence type="ECO:0000256" key="1">
    <source>
        <dbReference type="ARBA" id="ARBA00009320"/>
    </source>
</evidence>
<dbReference type="InterPro" id="IPR036038">
    <property type="entry name" value="Aminotransferase-like"/>
</dbReference>
<dbReference type="STRING" id="1724.GCA_001044175_02175"/>
<protein>
    <submittedName>
        <fullName evidence="2">4-amino-4-deoxychorismate lyase</fullName>
    </submittedName>
</protein>
<dbReference type="PANTHER" id="PTHR42743:SF11">
    <property type="entry name" value="AMINODEOXYCHORISMATE LYASE"/>
    <property type="match status" value="1"/>
</dbReference>
<dbReference type="InterPro" id="IPR043132">
    <property type="entry name" value="BCAT-like_C"/>
</dbReference>
<dbReference type="GO" id="GO:0005829">
    <property type="term" value="C:cytosol"/>
    <property type="evidence" value="ECO:0007669"/>
    <property type="project" value="TreeGrafter"/>
</dbReference>
<sequence length="307" mass="33005">MASFGSRTPDPVIIIVEPFGGSTRQHNPNLPFIFGDDAAVTRGDGIFETLLVAGGHVANFDRHFARFTSSAKRLGLPAPQLESWKKASAEAVEAWQATFPGMSPGDVPPAKCVWTYSRGRAATGLPTAWITINPIAPEVLEQRESGIAVMTGPRGIDPQADASVPWAMSSAKTLNYATNMAALRYAKSQGFDDFIFTDSNPDNPRVLEGATSTVVIAKKNGRLRTPSTGADVLKGTTQAALFEAAQEAGWKVKEKTIYLSDLYNAESVWLVSSVRMGARVTRLNDTVLPEPDNAAEIQELITKALQA</sequence>
<dbReference type="GO" id="GO:0016829">
    <property type="term" value="F:lyase activity"/>
    <property type="evidence" value="ECO:0007669"/>
    <property type="project" value="UniProtKB-KW"/>
</dbReference>
<keyword evidence="3" id="KW-1185">Reference proteome</keyword>
<organism evidence="2 3">
    <name type="scientific">Corynebacterium renale</name>
    <dbReference type="NCBI Taxonomy" id="1724"/>
    <lineage>
        <taxon>Bacteria</taxon>
        <taxon>Bacillati</taxon>
        <taxon>Actinomycetota</taxon>
        <taxon>Actinomycetes</taxon>
        <taxon>Mycobacteriales</taxon>
        <taxon>Corynebacteriaceae</taxon>
        <taxon>Corynebacterium</taxon>
    </lineage>
</organism>
<evidence type="ECO:0000313" key="3">
    <source>
        <dbReference type="Proteomes" id="UP000221653"/>
    </source>
</evidence>
<dbReference type="PANTHER" id="PTHR42743">
    <property type="entry name" value="AMINO-ACID AMINOTRANSFERASE"/>
    <property type="match status" value="1"/>
</dbReference>
<dbReference type="OrthoDB" id="3199344at2"/>
<dbReference type="GO" id="GO:0046394">
    <property type="term" value="P:carboxylic acid biosynthetic process"/>
    <property type="evidence" value="ECO:0007669"/>
    <property type="project" value="UniProtKB-ARBA"/>
</dbReference>
<dbReference type="Gene3D" id="3.20.10.10">
    <property type="entry name" value="D-amino Acid Aminotransferase, subunit A, domain 2"/>
    <property type="match status" value="1"/>
</dbReference>
<dbReference type="NCBIfam" id="NF005886">
    <property type="entry name" value="PRK07849.1-1"/>
    <property type="match status" value="1"/>
</dbReference>
<dbReference type="SUPFAM" id="SSF56752">
    <property type="entry name" value="D-aminoacid aminotransferase-like PLP-dependent enzymes"/>
    <property type="match status" value="1"/>
</dbReference>